<feature type="region of interest" description="Disordered" evidence="1">
    <location>
        <begin position="74"/>
        <end position="118"/>
    </location>
</feature>
<gene>
    <name evidence="2" type="ORF">FOMPIDRAFT_1052333</name>
</gene>
<dbReference type="EMBL" id="KE504175">
    <property type="protein sequence ID" value="EPS97563.1"/>
    <property type="molecule type" value="Genomic_DNA"/>
</dbReference>
<dbReference type="InParanoid" id="S8E2A6"/>
<accession>S8E2A6</accession>
<reference evidence="2 3" key="1">
    <citation type="journal article" date="2012" name="Science">
        <title>The Paleozoic origin of enzymatic lignin decomposition reconstructed from 31 fungal genomes.</title>
        <authorList>
            <person name="Floudas D."/>
            <person name="Binder M."/>
            <person name="Riley R."/>
            <person name="Barry K."/>
            <person name="Blanchette R.A."/>
            <person name="Henrissat B."/>
            <person name="Martinez A.T."/>
            <person name="Otillar R."/>
            <person name="Spatafora J.W."/>
            <person name="Yadav J.S."/>
            <person name="Aerts A."/>
            <person name="Benoit I."/>
            <person name="Boyd A."/>
            <person name="Carlson A."/>
            <person name="Copeland A."/>
            <person name="Coutinho P.M."/>
            <person name="de Vries R.P."/>
            <person name="Ferreira P."/>
            <person name="Findley K."/>
            <person name="Foster B."/>
            <person name="Gaskell J."/>
            <person name="Glotzer D."/>
            <person name="Gorecki P."/>
            <person name="Heitman J."/>
            <person name="Hesse C."/>
            <person name="Hori C."/>
            <person name="Igarashi K."/>
            <person name="Jurgens J.A."/>
            <person name="Kallen N."/>
            <person name="Kersten P."/>
            <person name="Kohler A."/>
            <person name="Kuees U."/>
            <person name="Kumar T.K.A."/>
            <person name="Kuo A."/>
            <person name="LaButti K."/>
            <person name="Larrondo L.F."/>
            <person name="Lindquist E."/>
            <person name="Ling A."/>
            <person name="Lombard V."/>
            <person name="Lucas S."/>
            <person name="Lundell T."/>
            <person name="Martin R."/>
            <person name="McLaughlin D.J."/>
            <person name="Morgenstern I."/>
            <person name="Morin E."/>
            <person name="Murat C."/>
            <person name="Nagy L.G."/>
            <person name="Nolan M."/>
            <person name="Ohm R.A."/>
            <person name="Patyshakuliyeva A."/>
            <person name="Rokas A."/>
            <person name="Ruiz-Duenas F.J."/>
            <person name="Sabat G."/>
            <person name="Salamov A."/>
            <person name="Samejima M."/>
            <person name="Schmutz J."/>
            <person name="Slot J.C."/>
            <person name="St John F."/>
            <person name="Stenlid J."/>
            <person name="Sun H."/>
            <person name="Sun S."/>
            <person name="Syed K."/>
            <person name="Tsang A."/>
            <person name="Wiebenga A."/>
            <person name="Young D."/>
            <person name="Pisabarro A."/>
            <person name="Eastwood D.C."/>
            <person name="Martin F."/>
            <person name="Cullen D."/>
            <person name="Grigoriev I.V."/>
            <person name="Hibbett D.S."/>
        </authorList>
    </citation>
    <scope>NUCLEOTIDE SEQUENCE</scope>
    <source>
        <strain evidence="3">FP-58527</strain>
    </source>
</reference>
<feature type="compositionally biased region" description="Polar residues" evidence="1">
    <location>
        <begin position="242"/>
        <end position="263"/>
    </location>
</feature>
<dbReference type="HOGENOM" id="CLU_537520_0_0_1"/>
<feature type="region of interest" description="Disordered" evidence="1">
    <location>
        <begin position="439"/>
        <end position="507"/>
    </location>
</feature>
<organism evidence="2 3">
    <name type="scientific">Fomitopsis schrenkii</name>
    <name type="common">Brown rot fungus</name>
    <dbReference type="NCBI Taxonomy" id="2126942"/>
    <lineage>
        <taxon>Eukaryota</taxon>
        <taxon>Fungi</taxon>
        <taxon>Dikarya</taxon>
        <taxon>Basidiomycota</taxon>
        <taxon>Agaricomycotina</taxon>
        <taxon>Agaricomycetes</taxon>
        <taxon>Polyporales</taxon>
        <taxon>Fomitopsis</taxon>
    </lineage>
</organism>
<feature type="compositionally biased region" description="Acidic residues" evidence="1">
    <location>
        <begin position="498"/>
        <end position="507"/>
    </location>
</feature>
<evidence type="ECO:0000313" key="3">
    <source>
        <dbReference type="Proteomes" id="UP000015241"/>
    </source>
</evidence>
<evidence type="ECO:0008006" key="4">
    <source>
        <dbReference type="Google" id="ProtNLM"/>
    </source>
</evidence>
<feature type="compositionally biased region" description="Acidic residues" evidence="1">
    <location>
        <begin position="454"/>
        <end position="466"/>
    </location>
</feature>
<dbReference type="Proteomes" id="UP000015241">
    <property type="component" value="Unassembled WGS sequence"/>
</dbReference>
<sequence>MSRNEDHSETIIQFQVGETVPVRDKVVAAPWQVAALHQLLRRAGENPPKEEILQTSKETGLDVRWIRNWLSRHRKGRAKSGGEGSTTKRKKETEPKSAPASTTASTLSAADHSGSGCAQQADLGGTISIHRLLQFHQDTGHREKRKRKQYAAVPISDSAVELPAPTVPYVQIAKPGTSFSLPLRPAAQAPSESSSSSSSSSVYSLQVDSGIRTRSLAQSPSLGYIPLAFPMHLSQPPGANVSDHSTSHPTSAQSIDAGSTSASAIPDSRYSLGGEATQPMMYSQCFMPIVPKLPLESAQPDSVEGQPSSNMLYLSQLLLDASNVHIPPPATAAAGDSEYLSGLSPLSFAPSLQSHSTSVLGAVNMNLHGQSLWYPPPPVAFRARVTDLALLTKKIRTTYEQGNDVRSVEGSFIPDGEDLSTDASVSSVSAVSRGSSHLSVSRHDALGTSVATTPEEDDSDVDEEELLTPTGDSPSFIDGLTQSEGSTKTGGKGKQVFDEDSFLSEVA</sequence>
<name>S8E2A6_FOMSC</name>
<evidence type="ECO:0000256" key="1">
    <source>
        <dbReference type="SAM" id="MobiDB-lite"/>
    </source>
</evidence>
<dbReference type="AlphaFoldDB" id="S8E2A6"/>
<proteinExistence type="predicted"/>
<dbReference type="OrthoDB" id="2757543at2759"/>
<feature type="region of interest" description="Disordered" evidence="1">
    <location>
        <begin position="235"/>
        <end position="270"/>
    </location>
</feature>
<protein>
    <recommendedName>
        <fullName evidence="4">Homeobox domain-containing protein</fullName>
    </recommendedName>
</protein>
<feature type="compositionally biased region" description="Low complexity" evidence="1">
    <location>
        <begin position="97"/>
        <end position="113"/>
    </location>
</feature>
<evidence type="ECO:0000313" key="2">
    <source>
        <dbReference type="EMBL" id="EPS97563.1"/>
    </source>
</evidence>
<keyword evidence="3" id="KW-1185">Reference proteome</keyword>